<sequence>MAFILLSIVLVACSTEKNQEQVVRDLAKKDIIEKLQLPEGTKFTDENIEVIETETGEGSFGVSYLVKITVKSQDREGNEVTKTYTFNYKKTGDGGLSEQDYELVSFE</sequence>
<dbReference type="Proteomes" id="UP000629420">
    <property type="component" value="Chromosome"/>
</dbReference>
<protein>
    <submittedName>
        <fullName evidence="1">Uncharacterized protein</fullName>
    </submittedName>
</protein>
<proteinExistence type="predicted"/>
<reference evidence="1 2" key="1">
    <citation type="submission" date="2021-01" db="EMBL/GenBank/DDBJ databases">
        <title>Aequorivita sp. strain KX20305, a bacterium isolated from the sediment collected at a cold seep field in South China Sea.</title>
        <authorList>
            <person name="Zhang H."/>
            <person name="Li C."/>
        </authorList>
    </citation>
    <scope>NUCLEOTIDE SEQUENCE [LARGE SCALE GENOMIC DNA]</scope>
    <source>
        <strain evidence="1 2">KX20305</strain>
    </source>
</reference>
<evidence type="ECO:0000313" key="1">
    <source>
        <dbReference type="EMBL" id="QQX75729.1"/>
    </source>
</evidence>
<evidence type="ECO:0000313" key="2">
    <source>
        <dbReference type="Proteomes" id="UP000629420"/>
    </source>
</evidence>
<keyword evidence="2" id="KW-1185">Reference proteome</keyword>
<accession>A0ABX7DRF2</accession>
<gene>
    <name evidence="1" type="ORF">JK629_10325</name>
</gene>
<organism evidence="1 2">
    <name type="scientific">Aequorivita iocasae</name>
    <dbReference type="NCBI Taxonomy" id="2803865"/>
    <lineage>
        <taxon>Bacteria</taxon>
        <taxon>Pseudomonadati</taxon>
        <taxon>Bacteroidota</taxon>
        <taxon>Flavobacteriia</taxon>
        <taxon>Flavobacteriales</taxon>
        <taxon>Flavobacteriaceae</taxon>
        <taxon>Aequorivita</taxon>
    </lineage>
</organism>
<dbReference type="RefSeq" id="WP_202335543.1">
    <property type="nucleotide sequence ID" value="NZ_CP068439.1"/>
</dbReference>
<name>A0ABX7DRF2_9FLAO</name>
<dbReference type="EMBL" id="CP068439">
    <property type="protein sequence ID" value="QQX75729.1"/>
    <property type="molecule type" value="Genomic_DNA"/>
</dbReference>